<dbReference type="InterPro" id="IPR050468">
    <property type="entry name" value="Cuticle_Struct_Prot"/>
</dbReference>
<dbReference type="SUPFAM" id="SSF48726">
    <property type="entry name" value="Immunoglobulin"/>
    <property type="match status" value="3"/>
</dbReference>
<accession>A0A8T0G035</accession>
<dbReference type="InterPro" id="IPR013783">
    <property type="entry name" value="Ig-like_fold"/>
</dbReference>
<protein>
    <submittedName>
        <fullName evidence="10">Down syndrome cell adhesion molecule like protein</fullName>
    </submittedName>
</protein>
<evidence type="ECO:0000256" key="7">
    <source>
        <dbReference type="SAM" id="SignalP"/>
    </source>
</evidence>
<feature type="domain" description="Fibronectin type-III" evidence="9">
    <location>
        <begin position="1152"/>
        <end position="1244"/>
    </location>
</feature>
<dbReference type="PROSITE" id="PS50853">
    <property type="entry name" value="FN3"/>
    <property type="match status" value="3"/>
</dbReference>
<dbReference type="Pfam" id="PF07679">
    <property type="entry name" value="I-set"/>
    <property type="match status" value="1"/>
</dbReference>
<feature type="compositionally biased region" description="Polar residues" evidence="5">
    <location>
        <begin position="37"/>
        <end position="50"/>
    </location>
</feature>
<dbReference type="InterPro" id="IPR013098">
    <property type="entry name" value="Ig_I-set"/>
</dbReference>
<dbReference type="InterPro" id="IPR007110">
    <property type="entry name" value="Ig-like_dom"/>
</dbReference>
<dbReference type="EMBL" id="JABXBU010000001">
    <property type="protein sequence ID" value="KAF8795865.1"/>
    <property type="molecule type" value="Genomic_DNA"/>
</dbReference>
<keyword evidence="6" id="KW-1133">Transmembrane helix</keyword>
<dbReference type="CDD" id="cd00063">
    <property type="entry name" value="FN3"/>
    <property type="match status" value="3"/>
</dbReference>
<feature type="compositionally biased region" description="Polar residues" evidence="5">
    <location>
        <begin position="88"/>
        <end position="99"/>
    </location>
</feature>
<reference evidence="10" key="2">
    <citation type="submission" date="2020-06" db="EMBL/GenBank/DDBJ databases">
        <authorList>
            <person name="Sheffer M."/>
        </authorList>
    </citation>
    <scope>NUCLEOTIDE SEQUENCE</scope>
</reference>
<feature type="compositionally biased region" description="Polar residues" evidence="5">
    <location>
        <begin position="378"/>
        <end position="398"/>
    </location>
</feature>
<evidence type="ECO:0000256" key="2">
    <source>
        <dbReference type="ARBA" id="ARBA00022460"/>
    </source>
</evidence>
<dbReference type="SMART" id="SM00060">
    <property type="entry name" value="FN3"/>
    <property type="match status" value="3"/>
</dbReference>
<evidence type="ECO:0000256" key="3">
    <source>
        <dbReference type="ARBA" id="ARBA00022737"/>
    </source>
</evidence>
<organism evidence="10 11">
    <name type="scientific">Argiope bruennichi</name>
    <name type="common">Wasp spider</name>
    <name type="synonym">Aranea bruennichi</name>
    <dbReference type="NCBI Taxonomy" id="94029"/>
    <lineage>
        <taxon>Eukaryota</taxon>
        <taxon>Metazoa</taxon>
        <taxon>Ecdysozoa</taxon>
        <taxon>Arthropoda</taxon>
        <taxon>Chelicerata</taxon>
        <taxon>Arachnida</taxon>
        <taxon>Araneae</taxon>
        <taxon>Araneomorphae</taxon>
        <taxon>Entelegynae</taxon>
        <taxon>Araneoidea</taxon>
        <taxon>Araneidae</taxon>
        <taxon>Argiope</taxon>
    </lineage>
</organism>
<dbReference type="InterPro" id="IPR003961">
    <property type="entry name" value="FN3_dom"/>
</dbReference>
<evidence type="ECO:0000259" key="8">
    <source>
        <dbReference type="PROSITE" id="PS50835"/>
    </source>
</evidence>
<evidence type="ECO:0000256" key="1">
    <source>
        <dbReference type="ARBA" id="ARBA00002980"/>
    </source>
</evidence>
<dbReference type="Proteomes" id="UP000807504">
    <property type="component" value="Unassembled WGS sequence"/>
</dbReference>
<proteinExistence type="predicted"/>
<dbReference type="InterPro" id="IPR000618">
    <property type="entry name" value="Insect_cuticle"/>
</dbReference>
<dbReference type="Pfam" id="PF13927">
    <property type="entry name" value="Ig_3"/>
    <property type="match status" value="1"/>
</dbReference>
<dbReference type="Pfam" id="PF00379">
    <property type="entry name" value="Chitin_bind_4"/>
    <property type="match status" value="5"/>
</dbReference>
<evidence type="ECO:0000256" key="4">
    <source>
        <dbReference type="PROSITE-ProRule" id="PRU00497"/>
    </source>
</evidence>
<dbReference type="InterPro" id="IPR003598">
    <property type="entry name" value="Ig_sub2"/>
</dbReference>
<dbReference type="InterPro" id="IPR003599">
    <property type="entry name" value="Ig_sub"/>
</dbReference>
<feature type="chain" id="PRO_5035732168" evidence="7">
    <location>
        <begin position="18"/>
        <end position="1399"/>
    </location>
</feature>
<keyword evidence="2 4" id="KW-0193">Cuticle</keyword>
<name>A0A8T0G035_ARGBR</name>
<feature type="region of interest" description="Disordered" evidence="5">
    <location>
        <begin position="378"/>
        <end position="413"/>
    </location>
</feature>
<dbReference type="PANTHER" id="PTHR10380">
    <property type="entry name" value="CUTICLE PROTEIN"/>
    <property type="match status" value="1"/>
</dbReference>
<dbReference type="GO" id="GO:0062129">
    <property type="term" value="C:chitin-based extracellular matrix"/>
    <property type="evidence" value="ECO:0007669"/>
    <property type="project" value="TreeGrafter"/>
</dbReference>
<feature type="compositionally biased region" description="Low complexity" evidence="5">
    <location>
        <begin position="55"/>
        <end position="72"/>
    </location>
</feature>
<feature type="transmembrane region" description="Helical" evidence="6">
    <location>
        <begin position="1263"/>
        <end position="1288"/>
    </location>
</feature>
<dbReference type="InterPro" id="IPR031311">
    <property type="entry name" value="CHIT_BIND_RR_consensus"/>
</dbReference>
<gene>
    <name evidence="10" type="ORF">HNY73_000316</name>
</gene>
<feature type="domain" description="Fibronectin type-III" evidence="9">
    <location>
        <begin position="1045"/>
        <end position="1148"/>
    </location>
</feature>
<feature type="region of interest" description="Disordered" evidence="5">
    <location>
        <begin position="34"/>
        <end position="99"/>
    </location>
</feature>
<dbReference type="PROSITE" id="PS00233">
    <property type="entry name" value="CHIT_BIND_RR_1"/>
    <property type="match status" value="4"/>
</dbReference>
<dbReference type="InterPro" id="IPR036116">
    <property type="entry name" value="FN3_sf"/>
</dbReference>
<evidence type="ECO:0000259" key="9">
    <source>
        <dbReference type="PROSITE" id="PS50853"/>
    </source>
</evidence>
<feature type="compositionally biased region" description="Basic and acidic residues" evidence="5">
    <location>
        <begin position="1388"/>
        <end position="1399"/>
    </location>
</feature>
<dbReference type="PROSITE" id="PS51155">
    <property type="entry name" value="CHIT_BIND_RR_2"/>
    <property type="match status" value="5"/>
</dbReference>
<evidence type="ECO:0000256" key="6">
    <source>
        <dbReference type="SAM" id="Phobius"/>
    </source>
</evidence>
<evidence type="ECO:0000256" key="5">
    <source>
        <dbReference type="SAM" id="MobiDB-lite"/>
    </source>
</evidence>
<dbReference type="SMART" id="SM00408">
    <property type="entry name" value="IGc2"/>
    <property type="match status" value="2"/>
</dbReference>
<dbReference type="SMART" id="SM00409">
    <property type="entry name" value="IG"/>
    <property type="match status" value="2"/>
</dbReference>
<keyword evidence="7" id="KW-0732">Signal</keyword>
<keyword evidence="6" id="KW-0472">Membrane</keyword>
<comment type="caution">
    <text evidence="10">The sequence shown here is derived from an EMBL/GenBank/DDBJ whole genome shotgun (WGS) entry which is preliminary data.</text>
</comment>
<reference evidence="10" key="1">
    <citation type="journal article" date="2020" name="bioRxiv">
        <title>Chromosome-level reference genome of the European wasp spider Argiope bruennichi: a resource for studies on range expansion and evolutionary adaptation.</title>
        <authorList>
            <person name="Sheffer M.M."/>
            <person name="Hoppe A."/>
            <person name="Krehenwinkel H."/>
            <person name="Uhl G."/>
            <person name="Kuss A.W."/>
            <person name="Jensen L."/>
            <person name="Jensen C."/>
            <person name="Gillespie R.G."/>
            <person name="Hoff K.J."/>
            <person name="Prost S."/>
        </authorList>
    </citation>
    <scope>NUCLEOTIDE SEQUENCE</scope>
</reference>
<dbReference type="FunFam" id="2.60.40.10:FF:000028">
    <property type="entry name" value="Neuronal cell adhesion molecule"/>
    <property type="match status" value="1"/>
</dbReference>
<feature type="signal peptide" evidence="7">
    <location>
        <begin position="1"/>
        <end position="17"/>
    </location>
</feature>
<dbReference type="PROSITE" id="PS50835">
    <property type="entry name" value="IG_LIKE"/>
    <property type="match status" value="2"/>
</dbReference>
<sequence>MMRQVVILLAIAAVASAKGYGQAFQSKKNVEQKQHHQFASVTSYHSNQPAAPQIQASPLPQTAPQQQAAPSPYSFGYEADGSARQESADSSGKVTGSYTVTNEDGSVRVVKYVADDQGFRADIDTNEAGTKSSNPANVDFKSAFVEPAAPAQPAPKKYSAPQVGTYAGQYEQKPVQFNLGSNGGAYSFNYEAQLEDGGSSSRRESADSSGKVSGQYSLSVADGRRRQVDYSSGAEGFQAKIETNEFGTKSDSPAHVQFYSSAPQPAAAPATSGFAQGSSFQQQKQVTSYAAAPVYQQPIQAAKFSSASVNQQPIQEYAQPSPYAFSYDAQLEDGSSSRTESADASGKVVGSYSLATADGRKRTIHYQADHEGFRANVDTNEFGTKSDSPADVQFNSNAPKEAPAPTYSAGQFSQQRVPASFPVQQNHVGAGSQIKSAFQSQASYQGQSAMQYGGASGGAESYAPFSFNYIAELEDGSSSRSESGDGSGKVTGSYSLSGNDGRKRTVDYLADQAGFRATINTNEFGTKSDSPADIQFYSTAAQVAPQAPSAPAYKATQGQYHSGGSATQYKASAGQFYSGSSAMASNSGQFKSSFAGQQRVEAQPSFQPSPYSFGYEADATGGSSARSESADASGKVTGSYTVRNEDGSHRVVDYIADKDGFRANVKTNEPGTKSDDPAHVVIKSDAPAASAPIQQQKYAGKANFPERTYTQKSSMVSQKHVDAWRRGPGFRSGNYTCFVLNSGGSANHTAQLIVYERPEWNVLPDDAEVVYGSDLRMDCSATGIPSPKIQWTKVSSETNGGRHRTLINGSMILMDVHSDDGGKYECSASNGIGENIKKTVTVIVHVPPQFHEAYHLQKARSGHSAVLRCDITGDSPIKVKWTKEYMDNTDSRYKIQETPLPNGLLSELYISRVMSKDAGIYICSATNSYGKQDKTIKLLVLEPPASPSNILIKQIERTEATVEWTTPYAGNSPITRYIVQYWRDTGSTPKLEEETVESKKNSHILTSLRPGTSYVVRVIADNEFGSSTPSVPVRFTTAEDTPSGYPTDLIVYPSGPNELIVRWKAPAPDQRNGAIQGYELGYREYDSMESYSMVPYTYREAPLGPSISQEYVLDRLKDNTEYEIVVRAYNRAGKGPTSVPVIGKTREIGTLEAPDLWVESTTATSISLRWSGNNDFKSGTLRHTLHYRAEGSKWMEKSIPSTYQDGYVLTDLEENTLYYLYIQAVSGLEQSKPSGTVSGKTSDPSFERSSMTQMQEVSHQTTLVISLSVVISCVVIVCVIAGACVYVTRVTARSGFKRDGHALSEFGEQHASSRSTPLSRHTSNFRYVDPNSRPLLWCSTPAPPNDYPSPYATLPLRPTPISKRWQSEDGMSPAISERSESLINQRVEVSEDKVSNNRE</sequence>
<dbReference type="Pfam" id="PF00041">
    <property type="entry name" value="fn3"/>
    <property type="match status" value="3"/>
</dbReference>
<dbReference type="Gene3D" id="2.60.40.10">
    <property type="entry name" value="Immunoglobulins"/>
    <property type="match status" value="5"/>
</dbReference>
<feature type="domain" description="Ig-like" evidence="8">
    <location>
        <begin position="848"/>
        <end position="937"/>
    </location>
</feature>
<keyword evidence="11" id="KW-1185">Reference proteome</keyword>
<keyword evidence="6" id="KW-0812">Transmembrane</keyword>
<dbReference type="InterPro" id="IPR036179">
    <property type="entry name" value="Ig-like_dom_sf"/>
</dbReference>
<evidence type="ECO:0000313" key="11">
    <source>
        <dbReference type="Proteomes" id="UP000807504"/>
    </source>
</evidence>
<evidence type="ECO:0000313" key="10">
    <source>
        <dbReference type="EMBL" id="KAF8795865.1"/>
    </source>
</evidence>
<feature type="domain" description="Fibronectin type-III" evidence="9">
    <location>
        <begin position="946"/>
        <end position="1040"/>
    </location>
</feature>
<dbReference type="PANTHER" id="PTHR10380:SF235">
    <property type="entry name" value="CUTICULAR PROTEIN 73D, ISOFORM B"/>
    <property type="match status" value="1"/>
</dbReference>
<comment type="function">
    <text evidence="1">Component of the rigid cuticle of the spider.</text>
</comment>
<feature type="region of interest" description="Disordered" evidence="5">
    <location>
        <begin position="476"/>
        <end position="497"/>
    </location>
</feature>
<dbReference type="GO" id="GO:0008010">
    <property type="term" value="F:structural constituent of chitin-based larval cuticle"/>
    <property type="evidence" value="ECO:0007669"/>
    <property type="project" value="TreeGrafter"/>
</dbReference>
<feature type="region of interest" description="Disordered" evidence="5">
    <location>
        <begin position="196"/>
        <end position="218"/>
    </location>
</feature>
<dbReference type="GO" id="GO:0009653">
    <property type="term" value="P:anatomical structure morphogenesis"/>
    <property type="evidence" value="ECO:0007669"/>
    <property type="project" value="UniProtKB-ARBA"/>
</dbReference>
<feature type="region of interest" description="Disordered" evidence="5">
    <location>
        <begin position="1361"/>
        <end position="1399"/>
    </location>
</feature>
<feature type="region of interest" description="Disordered" evidence="5">
    <location>
        <begin position="594"/>
        <end position="641"/>
    </location>
</feature>
<dbReference type="SUPFAM" id="SSF49265">
    <property type="entry name" value="Fibronectin type III"/>
    <property type="match status" value="2"/>
</dbReference>
<feature type="domain" description="Ig-like" evidence="8">
    <location>
        <begin position="758"/>
        <end position="841"/>
    </location>
</feature>
<keyword evidence="3" id="KW-0677">Repeat</keyword>
<dbReference type="GO" id="GO:0030154">
    <property type="term" value="P:cell differentiation"/>
    <property type="evidence" value="ECO:0007669"/>
    <property type="project" value="UniProtKB-ARBA"/>
</dbReference>